<dbReference type="STRING" id="94643.A0A2A9MQI6"/>
<dbReference type="AlphaFoldDB" id="A0A2A9MQI6"/>
<dbReference type="GO" id="GO:0003682">
    <property type="term" value="F:chromatin binding"/>
    <property type="evidence" value="ECO:0007669"/>
    <property type="project" value="TreeGrafter"/>
</dbReference>
<comment type="caution">
    <text evidence="4">The sequence shown here is derived from an EMBL/GenBank/DDBJ whole genome shotgun (WGS) entry which is preliminary data.</text>
</comment>
<evidence type="ECO:0000256" key="3">
    <source>
        <dbReference type="SAM" id="MobiDB-lite"/>
    </source>
</evidence>
<feature type="region of interest" description="Disordered" evidence="3">
    <location>
        <begin position="234"/>
        <end position="253"/>
    </location>
</feature>
<feature type="compositionally biased region" description="Basic and acidic residues" evidence="3">
    <location>
        <begin position="562"/>
        <end position="577"/>
    </location>
</feature>
<keyword evidence="2" id="KW-0539">Nucleus</keyword>
<dbReference type="EMBL" id="NWUJ01000001">
    <property type="protein sequence ID" value="PFH38497.1"/>
    <property type="molecule type" value="Genomic_DNA"/>
</dbReference>
<keyword evidence="5" id="KW-1185">Reference proteome</keyword>
<dbReference type="PANTHER" id="PTHR13489">
    <property type="entry name" value="MINI-CHROMOSOME MAINTENANCE COMPLEX-BINDING PROTEIN"/>
    <property type="match status" value="1"/>
</dbReference>
<evidence type="ECO:0000256" key="2">
    <source>
        <dbReference type="ARBA" id="ARBA00023242"/>
    </source>
</evidence>
<dbReference type="InterPro" id="IPR019140">
    <property type="entry name" value="MCM_complex-bd"/>
</dbReference>
<dbReference type="Pfam" id="PF09739">
    <property type="entry name" value="MCM_bind"/>
    <property type="match status" value="2"/>
</dbReference>
<gene>
    <name evidence="4" type="ORF">BESB_008390</name>
</gene>
<dbReference type="KEGG" id="bbes:BESB_008390"/>
<feature type="region of interest" description="Disordered" evidence="3">
    <location>
        <begin position="558"/>
        <end position="618"/>
    </location>
</feature>
<feature type="compositionally biased region" description="Basic and acidic residues" evidence="3">
    <location>
        <begin position="237"/>
        <end position="249"/>
    </location>
</feature>
<dbReference type="VEuPathDB" id="ToxoDB:BESB_008390"/>
<sequence length="837" mass="90716">MGRRCSLLTAGAFFDPASLGGDSSHICRSLMSAPLGDADALHEAFIEKGQRIVDLSALDQISEHELLGLHGQVCRYRGLVQQPLNTEFYAGAVACPLSCKEPSDHIVWHTSKYRDNLQCCSALNADEARPDGSFPPAAEPCRFAPLTKHTATGSLAASQTQDCNVPVQIWSRWPYRCVLIPGETAWSKLTAQRRADSQQPNVACATGAEKGAHRSQRSSLVDNCTMLVYGPSGGCGSDREESHEKEETSARTPWEPGLLLNDVIDVIGVLSLVPTSADVSGKAETVPGVPVSTDNGAPRGESSGESQGCCTVGGPPLLAEQPTPSGGISIRLHVFSWKRVCFFNPLVDLPLSNGSLGYSEPSLMQTSEDVLSTRDGLVRFLARGVGGDLLAAEYLLLALCCRQAGPVGEEAAAPFSRLRLNLVFDSSDRKPERKGHLPLMKSECGGESCGRFPEETAERLCHVHRECDCVFSAESETVMTILENLVPCVVGVSARPSALARSAMAPKLVLKDDSADDLGRLSRGALQLARGTVVVIDEPEVVSKKTLEDACRRIVTSESGQAEDRKMQELSAKREDVSAPLAGTLDASTSHLEDNQSKEKSNQSAEDTTKKQQEKRVEELKRQAAESLRALETLLADGQVSYDFIFSKHQVVTDTINICTTSTSSVSVFAPFLLQVPVESSTTNIPRASLEAVRDQETDCARAECTRNSTNVNEVCRRRMLVGAASRRGRGVEIPDETRQVMIEDWVRIRQEERSVKSDEFPVWLVLADAMAASFGEGCVPLLRESPVGETTEGSCGQTAGVLKLEHWQRIMELETRRRARLAAKKVSRGDSNSLSH</sequence>
<dbReference type="OrthoDB" id="329666at2759"/>
<evidence type="ECO:0000313" key="4">
    <source>
        <dbReference type="EMBL" id="PFH38497.1"/>
    </source>
</evidence>
<organism evidence="4 5">
    <name type="scientific">Besnoitia besnoiti</name>
    <name type="common">Apicomplexan protozoan</name>
    <dbReference type="NCBI Taxonomy" id="94643"/>
    <lineage>
        <taxon>Eukaryota</taxon>
        <taxon>Sar</taxon>
        <taxon>Alveolata</taxon>
        <taxon>Apicomplexa</taxon>
        <taxon>Conoidasida</taxon>
        <taxon>Coccidia</taxon>
        <taxon>Eucoccidiorida</taxon>
        <taxon>Eimeriorina</taxon>
        <taxon>Sarcocystidae</taxon>
        <taxon>Besnoitia</taxon>
    </lineage>
</organism>
<accession>A0A2A9MQI6</accession>
<feature type="region of interest" description="Disordered" evidence="3">
    <location>
        <begin position="280"/>
        <end position="308"/>
    </location>
</feature>
<dbReference type="GeneID" id="40305901"/>
<name>A0A2A9MQI6_BESBE</name>
<evidence type="ECO:0000256" key="1">
    <source>
        <dbReference type="ARBA" id="ARBA00004123"/>
    </source>
</evidence>
<reference evidence="4 5" key="1">
    <citation type="submission" date="2017-09" db="EMBL/GenBank/DDBJ databases">
        <title>Genome sequencing of Besnoitia besnoiti strain Bb-Ger1.</title>
        <authorList>
            <person name="Schares G."/>
            <person name="Venepally P."/>
            <person name="Lorenzi H.A."/>
        </authorList>
    </citation>
    <scope>NUCLEOTIDE SEQUENCE [LARGE SCALE GENOMIC DNA]</scope>
    <source>
        <strain evidence="4 5">Bb-Ger1</strain>
    </source>
</reference>
<comment type="subcellular location">
    <subcellularLocation>
        <location evidence="1">Nucleus</location>
    </subcellularLocation>
</comment>
<protein>
    <submittedName>
        <fullName evidence="4">Uncharacterized protein</fullName>
    </submittedName>
</protein>
<dbReference type="PANTHER" id="PTHR13489:SF0">
    <property type="entry name" value="MINI-CHROMOSOME MAINTENANCE COMPLEX-BINDING PROTEIN"/>
    <property type="match status" value="1"/>
</dbReference>
<dbReference type="Proteomes" id="UP000224006">
    <property type="component" value="Chromosome I"/>
</dbReference>
<evidence type="ECO:0000313" key="5">
    <source>
        <dbReference type="Proteomes" id="UP000224006"/>
    </source>
</evidence>
<feature type="compositionally biased region" description="Basic and acidic residues" evidence="3">
    <location>
        <begin position="591"/>
        <end position="618"/>
    </location>
</feature>
<proteinExistence type="predicted"/>
<dbReference type="GO" id="GO:0006261">
    <property type="term" value="P:DNA-templated DNA replication"/>
    <property type="evidence" value="ECO:0007669"/>
    <property type="project" value="TreeGrafter"/>
</dbReference>
<dbReference type="RefSeq" id="XP_029222506.1">
    <property type="nucleotide sequence ID" value="XM_029359593.1"/>
</dbReference>
<dbReference type="GO" id="GO:0005634">
    <property type="term" value="C:nucleus"/>
    <property type="evidence" value="ECO:0007669"/>
    <property type="project" value="UniProtKB-SubCell"/>
</dbReference>